<dbReference type="PANTHER" id="PTHR45862">
    <property type="entry name" value="PROTEIN SGT1 HOMOLOG"/>
    <property type="match status" value="1"/>
</dbReference>
<dbReference type="Ensembl" id="ENSCSAVT00000010492.1">
    <property type="protein sequence ID" value="ENSCSAVP00000010367.1"/>
    <property type="gene ID" value="ENSCSAVG00000006103.1"/>
</dbReference>
<keyword evidence="4" id="KW-1185">Reference proteome</keyword>
<dbReference type="OMA" id="KVHMTAD"/>
<proteinExistence type="predicted"/>
<dbReference type="FunFam" id="2.60.40.790:FF:000012">
    <property type="entry name" value="SGT1 homolog, MIS12 kinetochore complex assembly cochaperone"/>
    <property type="match status" value="1"/>
</dbReference>
<evidence type="ECO:0000313" key="4">
    <source>
        <dbReference type="Proteomes" id="UP000007875"/>
    </source>
</evidence>
<sequence length="228" mass="26090">MTSNSDVMQSPDVTTAQPTVMKAERPRFDWYQTDNQVVLSVLVKKAKKEYVTVEFTENTLDLSIEPSEEQPVQYQLSLNLFNPIVHEKCQTKYFSTKIECKMVKQDFNRWVSLEGSGTNIMATSSIKQDTSAPPVTKYPSSAHYTRDWDKLVSDIKEEEKTEKPEGEAALNELFQQIYKDGNDETRKAMNKSFMESGGTVLSTNWGEIEKGKVEVKPPDGMEFKKYEQ</sequence>
<dbReference type="InterPro" id="IPR007699">
    <property type="entry name" value="SGS_dom"/>
</dbReference>
<reference evidence="3" key="2">
    <citation type="submission" date="2025-08" db="UniProtKB">
        <authorList>
            <consortium name="Ensembl"/>
        </authorList>
    </citation>
    <scope>IDENTIFICATION</scope>
</reference>
<dbReference type="InterPro" id="IPR007052">
    <property type="entry name" value="CS_dom"/>
</dbReference>
<dbReference type="FunCoup" id="H2YYF6">
    <property type="interactions" value="476"/>
</dbReference>
<dbReference type="SUPFAM" id="SSF49764">
    <property type="entry name" value="HSP20-like chaperones"/>
    <property type="match status" value="1"/>
</dbReference>
<evidence type="ECO:0000313" key="3">
    <source>
        <dbReference type="Ensembl" id="ENSCSAVP00000010367.1"/>
    </source>
</evidence>
<dbReference type="InterPro" id="IPR008978">
    <property type="entry name" value="HSP20-like_chaperone"/>
</dbReference>
<dbReference type="Proteomes" id="UP000007875">
    <property type="component" value="Unassembled WGS sequence"/>
</dbReference>
<dbReference type="Gene3D" id="2.60.40.790">
    <property type="match status" value="1"/>
</dbReference>
<dbReference type="Pfam" id="PF05002">
    <property type="entry name" value="SGS"/>
    <property type="match status" value="1"/>
</dbReference>
<organism evidence="3 4">
    <name type="scientific">Ciona savignyi</name>
    <name type="common">Pacific transparent sea squirt</name>
    <dbReference type="NCBI Taxonomy" id="51511"/>
    <lineage>
        <taxon>Eukaryota</taxon>
        <taxon>Metazoa</taxon>
        <taxon>Chordata</taxon>
        <taxon>Tunicata</taxon>
        <taxon>Ascidiacea</taxon>
        <taxon>Phlebobranchia</taxon>
        <taxon>Cionidae</taxon>
        <taxon>Ciona</taxon>
    </lineage>
</organism>
<dbReference type="GO" id="GO:0005737">
    <property type="term" value="C:cytoplasm"/>
    <property type="evidence" value="ECO:0007669"/>
    <property type="project" value="UniProtKB-ARBA"/>
</dbReference>
<dbReference type="STRING" id="51511.ENSCSAVP00000010367"/>
<dbReference type="HOGENOM" id="CLU_039532_2_0_1"/>
<evidence type="ECO:0000259" key="2">
    <source>
        <dbReference type="PROSITE" id="PS51203"/>
    </source>
</evidence>
<dbReference type="PROSITE" id="PS51048">
    <property type="entry name" value="SGS"/>
    <property type="match status" value="1"/>
</dbReference>
<dbReference type="AlphaFoldDB" id="H2YYF6"/>
<dbReference type="eggNOG" id="KOG1309">
    <property type="taxonomic scope" value="Eukaryota"/>
</dbReference>
<dbReference type="InParanoid" id="H2YYF6"/>
<dbReference type="CDD" id="cd06466">
    <property type="entry name" value="p23_CS_SGT1_like"/>
    <property type="match status" value="1"/>
</dbReference>
<dbReference type="PROSITE" id="PS51203">
    <property type="entry name" value="CS"/>
    <property type="match status" value="1"/>
</dbReference>
<name>H2YYF6_CIOSA</name>
<evidence type="ECO:0000259" key="1">
    <source>
        <dbReference type="PROSITE" id="PS51048"/>
    </source>
</evidence>
<reference evidence="4" key="1">
    <citation type="submission" date="2003-08" db="EMBL/GenBank/DDBJ databases">
        <authorList>
            <person name="Birren B."/>
            <person name="Nusbaum C."/>
            <person name="Abebe A."/>
            <person name="Abouelleil A."/>
            <person name="Adekoya E."/>
            <person name="Ait-zahra M."/>
            <person name="Allen N."/>
            <person name="Allen T."/>
            <person name="An P."/>
            <person name="Anderson M."/>
            <person name="Anderson S."/>
            <person name="Arachchi H."/>
            <person name="Armbruster J."/>
            <person name="Bachantsang P."/>
            <person name="Baldwin J."/>
            <person name="Barry A."/>
            <person name="Bayul T."/>
            <person name="Blitshsteyn B."/>
            <person name="Bloom T."/>
            <person name="Blye J."/>
            <person name="Boguslavskiy L."/>
            <person name="Borowsky M."/>
            <person name="Boukhgalter B."/>
            <person name="Brunache A."/>
            <person name="Butler J."/>
            <person name="Calixte N."/>
            <person name="Calvo S."/>
            <person name="Camarata J."/>
            <person name="Campo K."/>
            <person name="Chang J."/>
            <person name="Cheshatsang Y."/>
            <person name="Citroen M."/>
            <person name="Collymore A."/>
            <person name="Considine T."/>
            <person name="Cook A."/>
            <person name="Cooke P."/>
            <person name="Corum B."/>
            <person name="Cuomo C."/>
            <person name="David R."/>
            <person name="Dawoe T."/>
            <person name="Degray S."/>
            <person name="Dodge S."/>
            <person name="Dooley K."/>
            <person name="Dorje P."/>
            <person name="Dorjee K."/>
            <person name="Dorris L."/>
            <person name="Duffey N."/>
            <person name="Dupes A."/>
            <person name="Elkins T."/>
            <person name="Engels R."/>
            <person name="Erickson J."/>
            <person name="Farina A."/>
            <person name="Faro S."/>
            <person name="Ferreira P."/>
            <person name="Fischer H."/>
            <person name="Fitzgerald M."/>
            <person name="Foley K."/>
            <person name="Gage D."/>
            <person name="Galagan J."/>
            <person name="Gearin G."/>
            <person name="Gnerre S."/>
            <person name="Gnirke A."/>
            <person name="Goyette A."/>
            <person name="Graham J."/>
            <person name="Grandbois E."/>
            <person name="Gyaltsen K."/>
            <person name="Hafez N."/>
            <person name="Hagopian D."/>
            <person name="Hagos B."/>
            <person name="Hall J."/>
            <person name="Hatcher B."/>
            <person name="Heller A."/>
            <person name="Higgins H."/>
            <person name="Honan T."/>
            <person name="Horn A."/>
            <person name="Houde N."/>
            <person name="Hughes L."/>
            <person name="Hulme W."/>
            <person name="Husby E."/>
            <person name="Iliev I."/>
            <person name="Jaffe D."/>
            <person name="Jones C."/>
            <person name="Kamal M."/>
            <person name="Kamat A."/>
            <person name="Kamvysselis M."/>
            <person name="Karlsson E."/>
            <person name="Kells C."/>
            <person name="Kieu A."/>
            <person name="Kisner P."/>
            <person name="Kodira C."/>
            <person name="Kulbokas E."/>
            <person name="Labutti K."/>
            <person name="Lama D."/>
            <person name="Landers T."/>
            <person name="Leger J."/>
            <person name="Levine S."/>
            <person name="Lewis D."/>
            <person name="Lewis T."/>
            <person name="Lindblad-toh K."/>
            <person name="Liu X."/>
            <person name="Lokyitsang T."/>
            <person name="Lokyitsang Y."/>
            <person name="Lucien O."/>
            <person name="Lui A."/>
            <person name="Ma L.J."/>
            <person name="Mabbitt R."/>
            <person name="Macdonald J."/>
            <person name="Maclean C."/>
            <person name="Major J."/>
            <person name="Manning J."/>
            <person name="Marabella R."/>
            <person name="Maru K."/>
            <person name="Matthews C."/>
            <person name="Mauceli E."/>
            <person name="Mccarthy M."/>
            <person name="Mcdonough S."/>
            <person name="Mcghee T."/>
            <person name="Meldrim J."/>
            <person name="Meneus L."/>
            <person name="Mesirov J."/>
            <person name="Mihalev A."/>
            <person name="Mihova T."/>
            <person name="Mikkelsen T."/>
            <person name="Mlenga V."/>
            <person name="Moru K."/>
            <person name="Mozes J."/>
            <person name="Mulrain L."/>
            <person name="Munson G."/>
            <person name="Naylor J."/>
            <person name="Newes C."/>
            <person name="Nguyen C."/>
            <person name="Nguyen N."/>
            <person name="Nguyen T."/>
            <person name="Nicol R."/>
            <person name="Nielsen C."/>
            <person name="Nizzari M."/>
            <person name="Norbu C."/>
            <person name="Norbu N."/>
            <person name="O'donnell P."/>
            <person name="Okoawo O."/>
            <person name="O'leary S."/>
            <person name="Omotosho B."/>
            <person name="O'neill K."/>
            <person name="Osman S."/>
            <person name="Parker S."/>
            <person name="Perrin D."/>
            <person name="Phunkhang P."/>
            <person name="Piqani B."/>
            <person name="Purcell S."/>
            <person name="Rachupka T."/>
            <person name="Ramasamy U."/>
            <person name="Rameau R."/>
            <person name="Ray V."/>
            <person name="Raymond C."/>
            <person name="Retta R."/>
            <person name="Richardson S."/>
            <person name="Rise C."/>
            <person name="Rodriguez J."/>
            <person name="Rogers J."/>
            <person name="Rogov P."/>
            <person name="Rutman M."/>
            <person name="Schupbach R."/>
            <person name="Seaman C."/>
            <person name="Settipalli S."/>
            <person name="Sharpe T."/>
            <person name="Sheridan J."/>
            <person name="Sherpa N."/>
            <person name="Shi J."/>
            <person name="Smirnov S."/>
            <person name="Smith C."/>
            <person name="Sougnez C."/>
            <person name="Spencer B."/>
            <person name="Stalker J."/>
            <person name="Stange-thomann N."/>
            <person name="Stavropoulos S."/>
            <person name="Stetson K."/>
            <person name="Stone C."/>
            <person name="Stone S."/>
            <person name="Stubbs M."/>
            <person name="Talamas J."/>
            <person name="Tchuinga P."/>
            <person name="Tenzing P."/>
            <person name="Tesfaye S."/>
            <person name="Theodore J."/>
            <person name="Thoulutsang Y."/>
            <person name="Topham K."/>
            <person name="Towey S."/>
            <person name="Tsamla T."/>
            <person name="Tsomo N."/>
            <person name="Vallee D."/>
            <person name="Vassiliev H."/>
            <person name="Venkataraman V."/>
            <person name="Vinson J."/>
            <person name="Vo A."/>
            <person name="Wade C."/>
            <person name="Wang S."/>
            <person name="Wangchuk T."/>
            <person name="Wangdi T."/>
            <person name="Whittaker C."/>
            <person name="Wilkinson J."/>
            <person name="Wu Y."/>
            <person name="Wyman D."/>
            <person name="Yadav S."/>
            <person name="Yang S."/>
            <person name="Yang X."/>
            <person name="Yeager S."/>
            <person name="Yee E."/>
            <person name="Young G."/>
            <person name="Zainoun J."/>
            <person name="Zembeck L."/>
            <person name="Zimmer A."/>
            <person name="Zody M."/>
            <person name="Lander E."/>
        </authorList>
    </citation>
    <scope>NUCLEOTIDE SEQUENCE [LARGE SCALE GENOMIC DNA]</scope>
</reference>
<dbReference type="GeneTree" id="ENSGT00940000168070"/>
<accession>H2YYF6</accession>
<feature type="domain" description="CS" evidence="2">
    <location>
        <begin position="23"/>
        <end position="114"/>
    </location>
</feature>
<dbReference type="Pfam" id="PF04969">
    <property type="entry name" value="CS"/>
    <property type="match status" value="1"/>
</dbReference>
<protein>
    <recommendedName>
        <fullName evidence="5">CS domain-containing protein</fullName>
    </recommendedName>
</protein>
<reference evidence="3" key="3">
    <citation type="submission" date="2025-09" db="UniProtKB">
        <authorList>
            <consortium name="Ensembl"/>
        </authorList>
    </citation>
    <scope>IDENTIFICATION</scope>
</reference>
<feature type="domain" description="SGS" evidence="1">
    <location>
        <begin position="137"/>
        <end position="228"/>
    </location>
</feature>
<dbReference type="GO" id="GO:0051087">
    <property type="term" value="F:protein-folding chaperone binding"/>
    <property type="evidence" value="ECO:0007669"/>
    <property type="project" value="InterPro"/>
</dbReference>
<dbReference type="InterPro" id="IPR044563">
    <property type="entry name" value="Sgt1-like"/>
</dbReference>
<evidence type="ECO:0008006" key="5">
    <source>
        <dbReference type="Google" id="ProtNLM"/>
    </source>
</evidence>